<evidence type="ECO:0000313" key="3">
    <source>
        <dbReference type="Proteomes" id="UP000265520"/>
    </source>
</evidence>
<keyword evidence="3" id="KW-1185">Reference proteome</keyword>
<comment type="caution">
    <text evidence="2">The sequence shown here is derived from an EMBL/GenBank/DDBJ whole genome shotgun (WGS) entry which is preliminary data.</text>
</comment>
<feature type="non-terminal residue" evidence="2">
    <location>
        <position position="1"/>
    </location>
</feature>
<accession>A0A392SHG9</accession>
<proteinExistence type="predicted"/>
<protein>
    <submittedName>
        <fullName evidence="2">Uncharacterized protein</fullName>
    </submittedName>
</protein>
<evidence type="ECO:0000313" key="2">
    <source>
        <dbReference type="EMBL" id="MCI47877.1"/>
    </source>
</evidence>
<evidence type="ECO:0000256" key="1">
    <source>
        <dbReference type="SAM" id="MobiDB-lite"/>
    </source>
</evidence>
<sequence length="45" mass="4975">SKPNHSPDTTCWGIQGSSGETMGPMLQDHKRGRRHISTKNLKALD</sequence>
<reference evidence="2 3" key="1">
    <citation type="journal article" date="2018" name="Front. Plant Sci.">
        <title>Red Clover (Trifolium pratense) and Zigzag Clover (T. medium) - A Picture of Genomic Similarities and Differences.</title>
        <authorList>
            <person name="Dluhosova J."/>
            <person name="Istvanek J."/>
            <person name="Nedelnik J."/>
            <person name="Repkova J."/>
        </authorList>
    </citation>
    <scope>NUCLEOTIDE SEQUENCE [LARGE SCALE GENOMIC DNA]</scope>
    <source>
        <strain evidence="3">cv. 10/8</strain>
        <tissue evidence="2">Leaf</tissue>
    </source>
</reference>
<organism evidence="2 3">
    <name type="scientific">Trifolium medium</name>
    <dbReference type="NCBI Taxonomy" id="97028"/>
    <lineage>
        <taxon>Eukaryota</taxon>
        <taxon>Viridiplantae</taxon>
        <taxon>Streptophyta</taxon>
        <taxon>Embryophyta</taxon>
        <taxon>Tracheophyta</taxon>
        <taxon>Spermatophyta</taxon>
        <taxon>Magnoliopsida</taxon>
        <taxon>eudicotyledons</taxon>
        <taxon>Gunneridae</taxon>
        <taxon>Pentapetalae</taxon>
        <taxon>rosids</taxon>
        <taxon>fabids</taxon>
        <taxon>Fabales</taxon>
        <taxon>Fabaceae</taxon>
        <taxon>Papilionoideae</taxon>
        <taxon>50 kb inversion clade</taxon>
        <taxon>NPAAA clade</taxon>
        <taxon>Hologalegina</taxon>
        <taxon>IRL clade</taxon>
        <taxon>Trifolieae</taxon>
        <taxon>Trifolium</taxon>
    </lineage>
</organism>
<dbReference type="Proteomes" id="UP000265520">
    <property type="component" value="Unassembled WGS sequence"/>
</dbReference>
<name>A0A392SHG9_9FABA</name>
<feature type="region of interest" description="Disordered" evidence="1">
    <location>
        <begin position="1"/>
        <end position="45"/>
    </location>
</feature>
<dbReference type="EMBL" id="LXQA010378413">
    <property type="protein sequence ID" value="MCI47877.1"/>
    <property type="molecule type" value="Genomic_DNA"/>
</dbReference>
<dbReference type="AlphaFoldDB" id="A0A392SHG9"/>